<reference evidence="4 5" key="1">
    <citation type="journal article" date="1991" name="Int. J. Syst. Bacteriol.">
        <title>Description of the erythromycin-producing bacterium Arthrobacter sp. strain NRRL B-3381 as Aeromicrobium erythreum gen. nov., sp. nov.</title>
        <authorList>
            <person name="Miller E.S."/>
            <person name="Woese C.R."/>
            <person name="Brenner S."/>
        </authorList>
    </citation>
    <scope>NUCLEOTIDE SEQUENCE [LARGE SCALE GENOMIC DNA]</scope>
    <source>
        <strain evidence="4 5">AR18</strain>
    </source>
</reference>
<dbReference type="PANTHER" id="PTHR44196:SF1">
    <property type="entry name" value="DEHYDROGENASE_REDUCTASE SDR FAMILY MEMBER 7B"/>
    <property type="match status" value="1"/>
</dbReference>
<dbReference type="InterPro" id="IPR036291">
    <property type="entry name" value="NAD(P)-bd_dom_sf"/>
</dbReference>
<comment type="similarity">
    <text evidence="1">Belongs to the short-chain dehydrogenases/reductases (SDR) family.</text>
</comment>
<dbReference type="Proteomes" id="UP000067689">
    <property type="component" value="Chromosome"/>
</dbReference>
<name>A0A0U4BFZ5_9ACTN</name>
<dbReference type="OrthoDB" id="3784334at2"/>
<dbReference type="EMBL" id="CP011502">
    <property type="protein sequence ID" value="ALX04225.1"/>
    <property type="molecule type" value="Genomic_DNA"/>
</dbReference>
<dbReference type="Pfam" id="PF00106">
    <property type="entry name" value="adh_short"/>
    <property type="match status" value="1"/>
</dbReference>
<dbReference type="PANTHER" id="PTHR44196">
    <property type="entry name" value="DEHYDROGENASE/REDUCTASE SDR FAMILY MEMBER 7B"/>
    <property type="match status" value="1"/>
</dbReference>
<dbReference type="RefSeq" id="WP_067855770.1">
    <property type="nucleotide sequence ID" value="NZ_CP011502.1"/>
</dbReference>
<evidence type="ECO:0000256" key="1">
    <source>
        <dbReference type="ARBA" id="ARBA00006484"/>
    </source>
</evidence>
<dbReference type="InterPro" id="IPR057326">
    <property type="entry name" value="KR_dom"/>
</dbReference>
<keyword evidence="2" id="KW-0560">Oxidoreductase</keyword>
<dbReference type="PRINTS" id="PR00081">
    <property type="entry name" value="GDHRDH"/>
</dbReference>
<keyword evidence="5" id="KW-1185">Reference proteome</keyword>
<dbReference type="GO" id="GO:0016020">
    <property type="term" value="C:membrane"/>
    <property type="evidence" value="ECO:0007669"/>
    <property type="project" value="TreeGrafter"/>
</dbReference>
<organism evidence="4 5">
    <name type="scientific">Aeromicrobium erythreum</name>
    <dbReference type="NCBI Taxonomy" id="2041"/>
    <lineage>
        <taxon>Bacteria</taxon>
        <taxon>Bacillati</taxon>
        <taxon>Actinomycetota</taxon>
        <taxon>Actinomycetes</taxon>
        <taxon>Propionibacteriales</taxon>
        <taxon>Nocardioidaceae</taxon>
        <taxon>Aeromicrobium</taxon>
    </lineage>
</organism>
<evidence type="ECO:0000313" key="5">
    <source>
        <dbReference type="Proteomes" id="UP000067689"/>
    </source>
</evidence>
<dbReference type="SUPFAM" id="SSF51735">
    <property type="entry name" value="NAD(P)-binding Rossmann-fold domains"/>
    <property type="match status" value="1"/>
</dbReference>
<evidence type="ECO:0000259" key="3">
    <source>
        <dbReference type="SMART" id="SM00822"/>
    </source>
</evidence>
<accession>A0A0U4BFZ5</accession>
<proteinExistence type="inferred from homology"/>
<evidence type="ECO:0000256" key="2">
    <source>
        <dbReference type="ARBA" id="ARBA00023002"/>
    </source>
</evidence>
<feature type="domain" description="Ketoreductase" evidence="3">
    <location>
        <begin position="6"/>
        <end position="176"/>
    </location>
</feature>
<dbReference type="InterPro" id="IPR002347">
    <property type="entry name" value="SDR_fam"/>
</dbReference>
<dbReference type="PROSITE" id="PS00061">
    <property type="entry name" value="ADH_SHORT"/>
    <property type="match status" value="1"/>
</dbReference>
<dbReference type="PATRIC" id="fig|2041.4.peg.1179"/>
<dbReference type="CDD" id="cd05233">
    <property type="entry name" value="SDR_c"/>
    <property type="match status" value="1"/>
</dbReference>
<protein>
    <submittedName>
        <fullName evidence="4">Short-chain dehydrogenase</fullName>
    </submittedName>
</protein>
<dbReference type="AlphaFoldDB" id="A0A0U4BFZ5"/>
<dbReference type="InterPro" id="IPR020904">
    <property type="entry name" value="Sc_DH/Rdtase_CS"/>
</dbReference>
<dbReference type="STRING" id="2041.AERYTH_05675"/>
<dbReference type="Gene3D" id="3.40.50.720">
    <property type="entry name" value="NAD(P)-binding Rossmann-like Domain"/>
    <property type="match status" value="1"/>
</dbReference>
<evidence type="ECO:0000313" key="4">
    <source>
        <dbReference type="EMBL" id="ALX04225.1"/>
    </source>
</evidence>
<gene>
    <name evidence="4" type="ORF">AERYTH_05675</name>
</gene>
<sequence>MEISDARVLVVGATGALGGGIARALHGAGARLTVTGRDADRLAAVASEVKAPAYELDVVDVERAAATIGEAVEALGGLDLLVVATGVPAFGPAVDTDPAVAEELFAVNTLGATGVVRAALPHLDGGVAVVLSAILADAPTAGMADYSAAKAALTAWLTVVRRERRRSTRIVDVRPPHLDTDLAAHALAGEPPKLPEPLPAAEVVDAVLAAVRDEKATEVVWDRREGLVVR</sequence>
<dbReference type="KEGG" id="aer:AERYTH_05675"/>
<dbReference type="SMART" id="SM00822">
    <property type="entry name" value="PKS_KR"/>
    <property type="match status" value="1"/>
</dbReference>
<dbReference type="GO" id="GO:0016491">
    <property type="term" value="F:oxidoreductase activity"/>
    <property type="evidence" value="ECO:0007669"/>
    <property type="project" value="UniProtKB-KW"/>
</dbReference>